<evidence type="ECO:0000256" key="17">
    <source>
        <dbReference type="RuleBase" id="RU003927"/>
    </source>
</evidence>
<keyword evidence="7 13" id="KW-0658">Purine biosynthesis</keyword>
<feature type="binding site" evidence="13">
    <location>
        <begin position="338"/>
        <end position="340"/>
    </location>
    <ligand>
        <name>IMP</name>
        <dbReference type="ChEBI" id="CHEBI:58053"/>
    </ligand>
</feature>
<feature type="binding site" evidence="13">
    <location>
        <position position="470"/>
    </location>
    <ligand>
        <name>K(+)</name>
        <dbReference type="ChEBI" id="CHEBI:29103"/>
        <note>ligand shared between two tetrameric partners</note>
    </ligand>
</feature>
<keyword evidence="10 13" id="KW-0520">NAD</keyword>
<feature type="binding site" description="in other chain" evidence="13 15">
    <location>
        <position position="302"/>
    </location>
    <ligand>
        <name>K(+)</name>
        <dbReference type="ChEBI" id="CHEBI:29103"/>
        <note>ligand shared between two tetrameric partners</note>
    </ligand>
</feature>
<dbReference type="InterPro" id="IPR001093">
    <property type="entry name" value="IMP_DH_GMPRt"/>
</dbReference>
<dbReference type="InterPro" id="IPR013785">
    <property type="entry name" value="Aldolase_TIM"/>
</dbReference>
<evidence type="ECO:0000256" key="11">
    <source>
        <dbReference type="ARBA" id="ARBA00023122"/>
    </source>
</evidence>
<dbReference type="AlphaFoldDB" id="A0A2M7RDP2"/>
<dbReference type="NCBIfam" id="TIGR01302">
    <property type="entry name" value="IMP_dehydrog"/>
    <property type="match status" value="1"/>
</dbReference>
<dbReference type="CDD" id="cd04601">
    <property type="entry name" value="CBS_pair_IMPDH"/>
    <property type="match status" value="1"/>
</dbReference>
<evidence type="ECO:0000256" key="12">
    <source>
        <dbReference type="ARBA" id="ARBA00048028"/>
    </source>
</evidence>
<dbReference type="Pfam" id="PF00571">
    <property type="entry name" value="CBS"/>
    <property type="match status" value="2"/>
</dbReference>
<proteinExistence type="inferred from homology"/>
<comment type="caution">
    <text evidence="20">The sequence shown here is derived from an EMBL/GenBank/DDBJ whole genome shotgun (WGS) entry which is preliminary data.</text>
</comment>
<dbReference type="PROSITE" id="PS00487">
    <property type="entry name" value="IMP_DH_GMP_RED"/>
    <property type="match status" value="1"/>
</dbReference>
<feature type="binding site" evidence="13">
    <location>
        <begin position="385"/>
        <end position="389"/>
    </location>
    <ligand>
        <name>IMP</name>
        <dbReference type="ChEBI" id="CHEBI:58053"/>
    </ligand>
</feature>
<comment type="caution">
    <text evidence="13">Lacks conserved residue(s) required for the propagation of feature annotation.</text>
</comment>
<comment type="pathway">
    <text evidence="13 18">Purine metabolism; XMP biosynthesis via de novo pathway; XMP from IMP: step 1/1.</text>
</comment>
<evidence type="ECO:0000256" key="3">
    <source>
        <dbReference type="ARBA" id="ARBA00011881"/>
    </source>
</evidence>
<evidence type="ECO:0000256" key="18">
    <source>
        <dbReference type="RuleBase" id="RU003928"/>
    </source>
</evidence>
<dbReference type="HAMAP" id="MF_01964">
    <property type="entry name" value="IMPDH"/>
    <property type="match status" value="1"/>
</dbReference>
<dbReference type="CDD" id="cd00381">
    <property type="entry name" value="IMPDH"/>
    <property type="match status" value="1"/>
</dbReference>
<dbReference type="PANTHER" id="PTHR11911:SF111">
    <property type="entry name" value="INOSINE-5'-MONOPHOSPHATE DEHYDROGENASE"/>
    <property type="match status" value="1"/>
</dbReference>
<keyword evidence="11 16" id="KW-0129">CBS domain</keyword>
<keyword evidence="9 13" id="KW-0560">Oxidoreductase</keyword>
<dbReference type="PROSITE" id="PS51371">
    <property type="entry name" value="CBS"/>
    <property type="match status" value="2"/>
</dbReference>
<feature type="binding site" description="in other chain" evidence="13 15">
    <location>
        <position position="300"/>
    </location>
    <ligand>
        <name>K(+)</name>
        <dbReference type="ChEBI" id="CHEBI:29103"/>
        <note>ligand shared between two tetrameric partners</note>
    </ligand>
</feature>
<dbReference type="GO" id="GO:0046872">
    <property type="term" value="F:metal ion binding"/>
    <property type="evidence" value="ECO:0007669"/>
    <property type="project" value="UniProtKB-UniRule"/>
</dbReference>
<evidence type="ECO:0000256" key="14">
    <source>
        <dbReference type="PIRSR" id="PIRSR000130-3"/>
    </source>
</evidence>
<evidence type="ECO:0000256" key="1">
    <source>
        <dbReference type="ARBA" id="ARBA00001958"/>
    </source>
</evidence>
<keyword evidence="4 13" id="KW-0479">Metal-binding</keyword>
<organism evidence="20 21">
    <name type="scientific">Candidatus Komeilibacteria bacterium CG_4_10_14_0_8_um_filter_37_78</name>
    <dbReference type="NCBI Taxonomy" id="1974471"/>
    <lineage>
        <taxon>Bacteria</taxon>
        <taxon>Candidatus Komeiliibacteriota</taxon>
    </lineage>
</organism>
<name>A0A2M7RDP2_9BACT</name>
<evidence type="ECO:0000313" key="20">
    <source>
        <dbReference type="EMBL" id="PIY94873.1"/>
    </source>
</evidence>
<feature type="binding site" evidence="13">
    <location>
        <begin position="361"/>
        <end position="362"/>
    </location>
    <ligand>
        <name>IMP</name>
        <dbReference type="ChEBI" id="CHEBI:58053"/>
    </ligand>
</feature>
<gene>
    <name evidence="13" type="primary">guaB</name>
    <name evidence="20" type="ORF">COY67_01825</name>
</gene>
<evidence type="ECO:0000256" key="13">
    <source>
        <dbReference type="HAMAP-Rule" id="MF_01964"/>
    </source>
</evidence>
<comment type="catalytic activity">
    <reaction evidence="12 13 18">
        <text>IMP + NAD(+) + H2O = XMP + NADH + H(+)</text>
        <dbReference type="Rhea" id="RHEA:11708"/>
        <dbReference type="ChEBI" id="CHEBI:15377"/>
        <dbReference type="ChEBI" id="CHEBI:15378"/>
        <dbReference type="ChEBI" id="CHEBI:57464"/>
        <dbReference type="ChEBI" id="CHEBI:57540"/>
        <dbReference type="ChEBI" id="CHEBI:57945"/>
        <dbReference type="ChEBI" id="CHEBI:58053"/>
        <dbReference type="EC" id="1.1.1.205"/>
    </reaction>
</comment>
<feature type="binding site" evidence="13">
    <location>
        <position position="471"/>
    </location>
    <ligand>
        <name>K(+)</name>
        <dbReference type="ChEBI" id="CHEBI:29103"/>
        <note>ligand shared between two tetrameric partners</note>
    </ligand>
</feature>
<dbReference type="GO" id="GO:0006183">
    <property type="term" value="P:GTP biosynthetic process"/>
    <property type="evidence" value="ECO:0007669"/>
    <property type="project" value="TreeGrafter"/>
</dbReference>
<accession>A0A2M7RDP2</accession>
<evidence type="ECO:0000256" key="6">
    <source>
        <dbReference type="ARBA" id="ARBA00022749"/>
    </source>
</evidence>
<evidence type="ECO:0000256" key="10">
    <source>
        <dbReference type="ARBA" id="ARBA00023027"/>
    </source>
</evidence>
<feature type="binding site" evidence="13">
    <location>
        <position position="303"/>
    </location>
    <ligand>
        <name>IMP</name>
        <dbReference type="ChEBI" id="CHEBI:58053"/>
    </ligand>
</feature>
<evidence type="ECO:0000259" key="19">
    <source>
        <dbReference type="PROSITE" id="PS51371"/>
    </source>
</evidence>
<dbReference type="GO" id="GO:0000166">
    <property type="term" value="F:nucleotide binding"/>
    <property type="evidence" value="ECO:0007669"/>
    <property type="project" value="UniProtKB-UniRule"/>
</dbReference>
<dbReference type="Gene3D" id="3.20.20.70">
    <property type="entry name" value="Aldolase class I"/>
    <property type="match status" value="1"/>
</dbReference>
<dbReference type="InterPro" id="IPR005990">
    <property type="entry name" value="IMP_DH"/>
</dbReference>
<dbReference type="UniPathway" id="UPA00601">
    <property type="reaction ID" value="UER00295"/>
</dbReference>
<feature type="binding site" description="in other chain" evidence="13 15">
    <location>
        <position position="305"/>
    </location>
    <ligand>
        <name>K(+)</name>
        <dbReference type="ChEBI" id="CHEBI:29103"/>
        <note>ligand shared between two tetrameric partners</note>
    </ligand>
</feature>
<evidence type="ECO:0000256" key="16">
    <source>
        <dbReference type="PROSITE-ProRule" id="PRU00703"/>
    </source>
</evidence>
<dbReference type="GO" id="GO:0006177">
    <property type="term" value="P:GMP biosynthetic process"/>
    <property type="evidence" value="ECO:0007669"/>
    <property type="project" value="UniProtKB-UniRule"/>
</dbReference>
<evidence type="ECO:0000256" key="15">
    <source>
        <dbReference type="PIRSR" id="PIRSR000130-4"/>
    </source>
</evidence>
<dbReference type="Proteomes" id="UP000228689">
    <property type="component" value="Unassembled WGS sequence"/>
</dbReference>
<evidence type="ECO:0000256" key="7">
    <source>
        <dbReference type="ARBA" id="ARBA00022755"/>
    </source>
</evidence>
<feature type="domain" description="CBS" evidence="19">
    <location>
        <begin position="93"/>
        <end position="149"/>
    </location>
</feature>
<comment type="similarity">
    <text evidence="2 13 17">Belongs to the IMPDH/GMPR family.</text>
</comment>
<feature type="binding site" evidence="13">
    <location>
        <position position="248"/>
    </location>
    <ligand>
        <name>NAD(+)</name>
        <dbReference type="ChEBI" id="CHEBI:57540"/>
    </ligand>
</feature>
<sequence>MDKIYTALSYDDVLLVPQYSDIVSRQDVDTSTWLTRKIKLNIPILSANMDTVTEHRMAMAVARMGGAGVIHRFLPINRQVDEVKKVKRSESLIIEHPYTIKPQSTIQELNHLRTQYNVSGFLVVDEDGYLQGIVTRRDTLFINGDQKYVQDVMTPLKSLITAQKGISSKEAQTLLAKNKIEKLPLIDERGRLEGLITTTDIEKRDKYPMAVKDRTGKLIVGAAIGVKDDVLERSEALIKAGVDFLVVDIAHGHAISALQTVQKVKSSFPEIDIIGGNVASAQAVKDLIKAGVDAVKVGVGPGSTCITRIVTGSGVPQLTAVMNCARAGKKYNIPIIADGGLRTSGDITKAIAAGADCILSGNLFAGTEETPGIVVYKDGQQYKIYRGMASFGATAGRKEAEKGDWEDNSLDNVVPEGVESLISLRGPVTEVVKQLVGGFRSGMSYSGARTIKELQQKAQFVRITPGGQRESSHHDVIKL</sequence>
<feature type="binding site" evidence="13 14">
    <location>
        <begin position="298"/>
        <end position="300"/>
    </location>
    <ligand>
        <name>NAD(+)</name>
        <dbReference type="ChEBI" id="CHEBI:57540"/>
    </ligand>
</feature>
<dbReference type="PANTHER" id="PTHR11911">
    <property type="entry name" value="INOSINE-5-MONOPHOSPHATE DEHYDROGENASE RELATED"/>
    <property type="match status" value="1"/>
</dbReference>
<reference evidence="21" key="1">
    <citation type="submission" date="2017-09" db="EMBL/GenBank/DDBJ databases">
        <title>Depth-based differentiation of microbial function through sediment-hosted aquifers and enrichment of novel symbionts in the deep terrestrial subsurface.</title>
        <authorList>
            <person name="Probst A.J."/>
            <person name="Ladd B."/>
            <person name="Jarett J.K."/>
            <person name="Geller-Mcgrath D.E."/>
            <person name="Sieber C.M.K."/>
            <person name="Emerson J.B."/>
            <person name="Anantharaman K."/>
            <person name="Thomas B.C."/>
            <person name="Malmstrom R."/>
            <person name="Stieglmeier M."/>
            <person name="Klingl A."/>
            <person name="Woyke T."/>
            <person name="Ryan C.M."/>
            <person name="Banfield J.F."/>
        </authorList>
    </citation>
    <scope>NUCLEOTIDE SEQUENCE [LARGE SCALE GENOMIC DNA]</scope>
</reference>
<comment type="cofactor">
    <cofactor evidence="1 13">
        <name>K(+)</name>
        <dbReference type="ChEBI" id="CHEBI:29103"/>
    </cofactor>
</comment>
<feature type="binding site" evidence="13">
    <location>
        <position position="416"/>
    </location>
    <ligand>
        <name>IMP</name>
        <dbReference type="ChEBI" id="CHEBI:58053"/>
    </ligand>
</feature>
<dbReference type="InterPro" id="IPR046342">
    <property type="entry name" value="CBS_dom_sf"/>
</dbReference>
<evidence type="ECO:0000256" key="2">
    <source>
        <dbReference type="ARBA" id="ARBA00005502"/>
    </source>
</evidence>
<feature type="active site" description="Thioimidate intermediate" evidence="13">
    <location>
        <position position="305"/>
    </location>
</feature>
<protein>
    <recommendedName>
        <fullName evidence="13 18">Inosine-5'-monophosphate dehydrogenase</fullName>
        <shortName evidence="13">IMP dehydrogenase</shortName>
        <shortName evidence="13">IMPD</shortName>
        <shortName evidence="13">IMPDH</shortName>
        <ecNumber evidence="13 18">1.1.1.205</ecNumber>
    </recommendedName>
</protein>
<keyword evidence="5" id="KW-0677">Repeat</keyword>
<evidence type="ECO:0000256" key="8">
    <source>
        <dbReference type="ARBA" id="ARBA00022958"/>
    </source>
</evidence>
<dbReference type="GO" id="GO:0003938">
    <property type="term" value="F:IMP dehydrogenase activity"/>
    <property type="evidence" value="ECO:0007669"/>
    <property type="project" value="UniProtKB-UniRule"/>
</dbReference>
<dbReference type="SUPFAM" id="SSF54631">
    <property type="entry name" value="CBS-domain pair"/>
    <property type="match status" value="1"/>
</dbReference>
<dbReference type="EMBL" id="PFMC01000054">
    <property type="protein sequence ID" value="PIY94873.1"/>
    <property type="molecule type" value="Genomic_DNA"/>
</dbReference>
<evidence type="ECO:0000256" key="5">
    <source>
        <dbReference type="ARBA" id="ARBA00022737"/>
    </source>
</evidence>
<feature type="binding site" evidence="14">
    <location>
        <begin position="248"/>
        <end position="250"/>
    </location>
    <ligand>
        <name>NAD(+)</name>
        <dbReference type="ChEBI" id="CHEBI:57540"/>
    </ligand>
</feature>
<dbReference type="InterPro" id="IPR015875">
    <property type="entry name" value="IMP_DH/GMP_Rdtase_CS"/>
</dbReference>
<dbReference type="InterPro" id="IPR000644">
    <property type="entry name" value="CBS_dom"/>
</dbReference>
<comment type="subunit">
    <text evidence="3 13">Homotetramer.</text>
</comment>
<keyword evidence="8 13" id="KW-0630">Potassium</keyword>
<dbReference type="FunFam" id="3.20.20.70:FF:000003">
    <property type="entry name" value="GMP reductase"/>
    <property type="match status" value="1"/>
</dbReference>
<dbReference type="SUPFAM" id="SSF51412">
    <property type="entry name" value="Inosine monophosphate dehydrogenase (IMPDH)"/>
    <property type="match status" value="1"/>
</dbReference>
<evidence type="ECO:0000256" key="9">
    <source>
        <dbReference type="ARBA" id="ARBA00023002"/>
    </source>
</evidence>
<dbReference type="EC" id="1.1.1.205" evidence="13 18"/>
<dbReference type="SMART" id="SM01240">
    <property type="entry name" value="IMPDH"/>
    <property type="match status" value="1"/>
</dbReference>
<comment type="activity regulation">
    <text evidence="13">Mycophenolic acid (MPA) is a non-competitive inhibitor that prevents formation of the closed enzyme conformation by binding to the same site as the amobile flap. In contrast, mizoribine monophosphate (MZP) is a competitive inhibitor that induces the closed conformation. MPA is a potent inhibitor of mammalian IMPDHs but a poor inhibitor of the bacterial enzymes. MZP is a more potent inhibitor of bacterial IMPDH.</text>
</comment>
<comment type="function">
    <text evidence="13">Catalyzes the conversion of inosine 5'-phosphate (IMP) to xanthosine 5'-phosphate (XMP), the first committed and rate-limiting step in the de novo synthesis of guanine nucleotides, and therefore plays an important role in the regulation of cell growth.</text>
</comment>
<evidence type="ECO:0000256" key="4">
    <source>
        <dbReference type="ARBA" id="ARBA00022723"/>
    </source>
</evidence>
<feature type="domain" description="CBS" evidence="19">
    <location>
        <begin position="153"/>
        <end position="211"/>
    </location>
</feature>
<keyword evidence="6 13" id="KW-0332">GMP biosynthesis</keyword>
<dbReference type="PIRSF" id="PIRSF000130">
    <property type="entry name" value="IMPDH"/>
    <property type="match status" value="1"/>
</dbReference>
<dbReference type="SMART" id="SM00116">
    <property type="entry name" value="CBS"/>
    <property type="match status" value="2"/>
</dbReference>
<dbReference type="Pfam" id="PF00478">
    <property type="entry name" value="IMPDH"/>
    <property type="match status" value="1"/>
</dbReference>
<evidence type="ECO:0000313" key="21">
    <source>
        <dbReference type="Proteomes" id="UP000228689"/>
    </source>
</evidence>